<evidence type="ECO:0000313" key="2">
    <source>
        <dbReference type="EMBL" id="PMC63966.1"/>
    </source>
</evidence>
<dbReference type="EMBL" id="PNHG01000012">
    <property type="protein sequence ID" value="PMC63966.1"/>
    <property type="molecule type" value="Genomic_DNA"/>
</dbReference>
<keyword evidence="1" id="KW-0472">Membrane</keyword>
<accession>A0A2N6T3R9</accession>
<sequence>MTTPDRGTTPSHIAPSAAGEKGKPEAVRLFVLTAVVMLCGEVIHQLFSVVAVLLDPSAMIEQAKQARPSAAKEIGDANMTALAYASVGIAALFALAIVVVLAIAVRAVAKQASWADNALKLLMVFGGYFALRVMLIFAVPVSGSAVPTPLIALDGAMQIIAGVAGVCAIFFATQDEVRTWTAKPNTPKDTKTLHGPK</sequence>
<keyword evidence="3" id="KW-1185">Reference proteome</keyword>
<proteinExistence type="predicted"/>
<dbReference type="RefSeq" id="WP_052093078.1">
    <property type="nucleotide sequence ID" value="NZ_JBHRZL010000034.1"/>
</dbReference>
<feature type="transmembrane region" description="Helical" evidence="1">
    <location>
        <begin position="82"/>
        <end position="109"/>
    </location>
</feature>
<comment type="caution">
    <text evidence="2">The sequence shown here is derived from an EMBL/GenBank/DDBJ whole genome shotgun (WGS) entry which is preliminary data.</text>
</comment>
<feature type="transmembrane region" description="Helical" evidence="1">
    <location>
        <begin position="155"/>
        <end position="173"/>
    </location>
</feature>
<evidence type="ECO:0000313" key="3">
    <source>
        <dbReference type="Proteomes" id="UP000235836"/>
    </source>
</evidence>
<organism evidence="2 3">
    <name type="scientific">Corynebacterium tuscaniense</name>
    <dbReference type="NCBI Taxonomy" id="302449"/>
    <lineage>
        <taxon>Bacteria</taxon>
        <taxon>Bacillati</taxon>
        <taxon>Actinomycetota</taxon>
        <taxon>Actinomycetes</taxon>
        <taxon>Mycobacteriales</taxon>
        <taxon>Corynebacteriaceae</taxon>
        <taxon>Corynebacterium</taxon>
    </lineage>
</organism>
<protein>
    <submittedName>
        <fullName evidence="2">Uncharacterized protein</fullName>
    </submittedName>
</protein>
<dbReference type="Proteomes" id="UP000235836">
    <property type="component" value="Unassembled WGS sequence"/>
</dbReference>
<feature type="transmembrane region" description="Helical" evidence="1">
    <location>
        <begin position="121"/>
        <end position="143"/>
    </location>
</feature>
<name>A0A2N6T3R9_9CORY</name>
<gene>
    <name evidence="2" type="ORF">CJ203_08260</name>
</gene>
<evidence type="ECO:0000256" key="1">
    <source>
        <dbReference type="SAM" id="Phobius"/>
    </source>
</evidence>
<dbReference type="AlphaFoldDB" id="A0A2N6T3R9"/>
<feature type="transmembrane region" description="Helical" evidence="1">
    <location>
        <begin position="29"/>
        <end position="54"/>
    </location>
</feature>
<keyword evidence="1" id="KW-1133">Transmembrane helix</keyword>
<reference evidence="2 3" key="1">
    <citation type="submission" date="2017-09" db="EMBL/GenBank/DDBJ databases">
        <title>Bacterial strain isolated from the female urinary microbiota.</title>
        <authorList>
            <person name="Thomas-White K."/>
            <person name="Kumar N."/>
            <person name="Forster S."/>
            <person name="Putonti C."/>
            <person name="Lawley T."/>
            <person name="Wolfe A.J."/>
        </authorList>
    </citation>
    <scope>NUCLEOTIDE SEQUENCE [LARGE SCALE GENOMIC DNA]</scope>
    <source>
        <strain evidence="2 3">UMB0792</strain>
    </source>
</reference>
<keyword evidence="1" id="KW-0812">Transmembrane</keyword>